<evidence type="ECO:0000256" key="1">
    <source>
        <dbReference type="ARBA" id="ARBA00004170"/>
    </source>
</evidence>
<evidence type="ECO:0000256" key="2">
    <source>
        <dbReference type="ARBA" id="ARBA00005005"/>
    </source>
</evidence>
<dbReference type="EC" id="6.2.1.3" evidence="5"/>
<evidence type="ECO:0000313" key="10">
    <source>
        <dbReference type="EMBL" id="MDQ0504974.1"/>
    </source>
</evidence>
<dbReference type="Pfam" id="PF13193">
    <property type="entry name" value="AMP-binding_C"/>
    <property type="match status" value="1"/>
</dbReference>
<dbReference type="Proteomes" id="UP001241747">
    <property type="component" value="Unassembled WGS sequence"/>
</dbReference>
<evidence type="ECO:0000313" key="11">
    <source>
        <dbReference type="Proteomes" id="UP001241747"/>
    </source>
</evidence>
<evidence type="ECO:0000256" key="7">
    <source>
        <dbReference type="ARBA" id="ARBA00042773"/>
    </source>
</evidence>
<dbReference type="InterPro" id="IPR050237">
    <property type="entry name" value="ATP-dep_AMP-bd_enzyme"/>
</dbReference>
<dbReference type="EMBL" id="JAUSVY010000003">
    <property type="protein sequence ID" value="MDQ0504974.1"/>
    <property type="molecule type" value="Genomic_DNA"/>
</dbReference>
<sequence>MAPDHVVAPGNAPWQTQFPDACDWSAPLEITTLPELLSAGVAARGAGAALDFRGTQLSYGELARDVERLASGLSQAGVGGGDNVALLLPNTPYHPLAFFALTRLAARVVHISALDARREIVHKLKVTGARRLVTTNLPGFLPRALEMLDDGVVDEVLVGDDARWGAGEAVGLPVPERAGVRDLASLFSDQPLSAPLPGVDDIAVLQFTGGTTGLPKAAMLSHGNLTAAVSMYRLWRDGGRPLVAGTEKVVAVLPLFHIYALTTVLLRHLRDGNTVLLRQRFDVETLIHDVSELKASAFSGVPTMWVALLNRPGVEGVDFSSLKSCVSGGAPLPFEVQAKIETLIGTQLNNGWGMTETGPAGSRVPWEVARRPGLIGIPLPGLAMRIVAMDEPGRVLPPGEVGEIAIRGPNVFKGYLNDEAGTAGAFHDGWFLTGDMGRMDARGLFEIVDRRKNMIISSGFNVYPAAVENAIYEHPAVEEVIVIGVSDAYRGQSAKAYVKLKAGAEPFTLDVLTHFLADRLGRHEMPRALEFREALPRSPVGKLLPKVLMAEVAEVEAAAEAAMRAGEAGAANETH</sequence>
<comment type="subcellular location">
    <subcellularLocation>
        <location evidence="1">Membrane</location>
        <topology evidence="1">Peripheral membrane protein</topology>
    </subcellularLocation>
</comment>
<dbReference type="GO" id="GO:0004467">
    <property type="term" value="F:long-chain fatty acid-CoA ligase activity"/>
    <property type="evidence" value="ECO:0007669"/>
    <property type="project" value="UniProtKB-EC"/>
</dbReference>
<protein>
    <recommendedName>
        <fullName evidence="6">Long-chain-fatty-acid--CoA ligase</fullName>
        <ecNumber evidence="5">6.2.1.3</ecNumber>
    </recommendedName>
    <alternativeName>
        <fullName evidence="7">Long-chain acyl-CoA synthetase</fullName>
    </alternativeName>
</protein>
<organism evidence="10 11">
    <name type="scientific">Xanthobacter agilis</name>
    <dbReference type="NCBI Taxonomy" id="47492"/>
    <lineage>
        <taxon>Bacteria</taxon>
        <taxon>Pseudomonadati</taxon>
        <taxon>Pseudomonadota</taxon>
        <taxon>Alphaproteobacteria</taxon>
        <taxon>Hyphomicrobiales</taxon>
        <taxon>Xanthobacteraceae</taxon>
        <taxon>Xanthobacter</taxon>
    </lineage>
</organism>
<dbReference type="SUPFAM" id="SSF56801">
    <property type="entry name" value="Acetyl-CoA synthetase-like"/>
    <property type="match status" value="1"/>
</dbReference>
<evidence type="ECO:0000259" key="9">
    <source>
        <dbReference type="Pfam" id="PF13193"/>
    </source>
</evidence>
<evidence type="ECO:0000256" key="4">
    <source>
        <dbReference type="ARBA" id="ARBA00023136"/>
    </source>
</evidence>
<evidence type="ECO:0000259" key="8">
    <source>
        <dbReference type="Pfam" id="PF00501"/>
    </source>
</evidence>
<dbReference type="PANTHER" id="PTHR43767">
    <property type="entry name" value="LONG-CHAIN-FATTY-ACID--COA LIGASE"/>
    <property type="match status" value="1"/>
</dbReference>
<feature type="domain" description="AMP-dependent synthetase/ligase" evidence="8">
    <location>
        <begin position="48"/>
        <end position="416"/>
    </location>
</feature>
<dbReference type="InterPro" id="IPR025110">
    <property type="entry name" value="AMP-bd_C"/>
</dbReference>
<dbReference type="InterPro" id="IPR042099">
    <property type="entry name" value="ANL_N_sf"/>
</dbReference>
<evidence type="ECO:0000256" key="3">
    <source>
        <dbReference type="ARBA" id="ARBA00022598"/>
    </source>
</evidence>
<evidence type="ECO:0000256" key="6">
    <source>
        <dbReference type="ARBA" id="ARBA00039545"/>
    </source>
</evidence>
<comment type="pathway">
    <text evidence="2">Lipid metabolism; fatty acid beta-oxidation.</text>
</comment>
<dbReference type="InterPro" id="IPR000873">
    <property type="entry name" value="AMP-dep_synth/lig_dom"/>
</dbReference>
<dbReference type="Pfam" id="PF00501">
    <property type="entry name" value="AMP-binding"/>
    <property type="match status" value="1"/>
</dbReference>
<keyword evidence="11" id="KW-1185">Reference proteome</keyword>
<dbReference type="Gene3D" id="3.40.50.12780">
    <property type="entry name" value="N-terminal domain of ligase-like"/>
    <property type="match status" value="1"/>
</dbReference>
<comment type="caution">
    <text evidence="10">The sequence shown here is derived from an EMBL/GenBank/DDBJ whole genome shotgun (WGS) entry which is preliminary data.</text>
</comment>
<dbReference type="PANTHER" id="PTHR43767:SF8">
    <property type="entry name" value="LONG-CHAIN-FATTY-ACID--COA LIGASE"/>
    <property type="match status" value="1"/>
</dbReference>
<reference evidence="10 11" key="1">
    <citation type="submission" date="2023-07" db="EMBL/GenBank/DDBJ databases">
        <title>Genomic Encyclopedia of Type Strains, Phase IV (KMG-IV): sequencing the most valuable type-strain genomes for metagenomic binning, comparative biology and taxonomic classification.</title>
        <authorList>
            <person name="Goeker M."/>
        </authorList>
    </citation>
    <scope>NUCLEOTIDE SEQUENCE [LARGE SCALE GENOMIC DNA]</scope>
    <source>
        <strain evidence="10 11">DSM 3770</strain>
    </source>
</reference>
<dbReference type="InterPro" id="IPR020845">
    <property type="entry name" value="AMP-binding_CS"/>
</dbReference>
<keyword evidence="3 10" id="KW-0436">Ligase</keyword>
<name>A0ABU0LCX6_XANAG</name>
<gene>
    <name evidence="10" type="ORF">QOZ94_001756</name>
</gene>
<accession>A0ABU0LCX6</accession>
<dbReference type="PROSITE" id="PS00455">
    <property type="entry name" value="AMP_BINDING"/>
    <property type="match status" value="1"/>
</dbReference>
<evidence type="ECO:0000256" key="5">
    <source>
        <dbReference type="ARBA" id="ARBA00026121"/>
    </source>
</evidence>
<dbReference type="InterPro" id="IPR045851">
    <property type="entry name" value="AMP-bd_C_sf"/>
</dbReference>
<keyword evidence="4" id="KW-0472">Membrane</keyword>
<proteinExistence type="predicted"/>
<feature type="domain" description="AMP-binding enzyme C-terminal" evidence="9">
    <location>
        <begin position="467"/>
        <end position="542"/>
    </location>
</feature>
<dbReference type="RefSeq" id="WP_237344651.1">
    <property type="nucleotide sequence ID" value="NZ_JABWGX010000005.1"/>
</dbReference>
<dbReference type="Gene3D" id="3.30.300.30">
    <property type="match status" value="1"/>
</dbReference>